<gene>
    <name evidence="1" type="ORF">NDU88_006840</name>
</gene>
<dbReference type="AlphaFoldDB" id="A0AAV7PMJ7"/>
<accession>A0AAV7PMJ7</accession>
<reference evidence="1" key="1">
    <citation type="journal article" date="2022" name="bioRxiv">
        <title>Sequencing and chromosome-scale assembly of the giantPleurodeles waltlgenome.</title>
        <authorList>
            <person name="Brown T."/>
            <person name="Elewa A."/>
            <person name="Iarovenko S."/>
            <person name="Subramanian E."/>
            <person name="Araus A.J."/>
            <person name="Petzold A."/>
            <person name="Susuki M."/>
            <person name="Suzuki K.-i.T."/>
            <person name="Hayashi T."/>
            <person name="Toyoda A."/>
            <person name="Oliveira C."/>
            <person name="Osipova E."/>
            <person name="Leigh N.D."/>
            <person name="Simon A."/>
            <person name="Yun M.H."/>
        </authorList>
    </citation>
    <scope>NUCLEOTIDE SEQUENCE</scope>
    <source>
        <strain evidence="1">20211129_DDA</strain>
        <tissue evidence="1">Liver</tissue>
    </source>
</reference>
<dbReference type="Proteomes" id="UP001066276">
    <property type="component" value="Chromosome 7"/>
</dbReference>
<organism evidence="1 2">
    <name type="scientific">Pleurodeles waltl</name>
    <name type="common">Iberian ribbed newt</name>
    <dbReference type="NCBI Taxonomy" id="8319"/>
    <lineage>
        <taxon>Eukaryota</taxon>
        <taxon>Metazoa</taxon>
        <taxon>Chordata</taxon>
        <taxon>Craniata</taxon>
        <taxon>Vertebrata</taxon>
        <taxon>Euteleostomi</taxon>
        <taxon>Amphibia</taxon>
        <taxon>Batrachia</taxon>
        <taxon>Caudata</taxon>
        <taxon>Salamandroidea</taxon>
        <taxon>Salamandridae</taxon>
        <taxon>Pleurodelinae</taxon>
        <taxon>Pleurodeles</taxon>
    </lineage>
</organism>
<comment type="caution">
    <text evidence="1">The sequence shown here is derived from an EMBL/GenBank/DDBJ whole genome shotgun (WGS) entry which is preliminary data.</text>
</comment>
<proteinExistence type="predicted"/>
<evidence type="ECO:0000313" key="1">
    <source>
        <dbReference type="EMBL" id="KAJ1128462.1"/>
    </source>
</evidence>
<protein>
    <submittedName>
        <fullName evidence="1">Uncharacterized protein</fullName>
    </submittedName>
</protein>
<keyword evidence="2" id="KW-1185">Reference proteome</keyword>
<name>A0AAV7PMJ7_PLEWA</name>
<evidence type="ECO:0000313" key="2">
    <source>
        <dbReference type="Proteomes" id="UP001066276"/>
    </source>
</evidence>
<dbReference type="EMBL" id="JANPWB010000011">
    <property type="protein sequence ID" value="KAJ1128462.1"/>
    <property type="molecule type" value="Genomic_DNA"/>
</dbReference>
<sequence>MAVGPIHVVQIGLLERSQPCRSAGTSRETFPVPHSRRTVTLTTALVRGEESGPGEPWVGACAGVVAVRRFEVDRLTGVCDLWAGEAAVEYDWRRIEVHFRFQRGSHWSALGRCAGTRPAAAQEGSSAIGPDTCNI</sequence>